<dbReference type="EMBL" id="CP141883">
    <property type="protein sequence ID" value="WRT65489.1"/>
    <property type="molecule type" value="Genomic_DNA"/>
</dbReference>
<sequence>MTTHHPRQFPIILITGTPGTGKTLHSALLSQEMSDSESPMKHVNIGDVVKENGFHEGWDDEWNCWIVDEERLLDHLEGVVNPESGPAETGFIIDHHDPSLFPERWIDLAVVLTCDNSVLHERLTSRNYPSNKITENVTAEIMQTCLSETRESYDEEIIVELTSEGKDDSEVEENVGRIVSWIEQWRKDRQGGVHGQ</sequence>
<keyword evidence="4 7" id="KW-0547">Nucleotide-binding</keyword>
<dbReference type="HAMAP" id="MF_00039">
    <property type="entry name" value="Adenylate_kinase_AK6"/>
    <property type="match status" value="1"/>
</dbReference>
<dbReference type="SUPFAM" id="SSF52540">
    <property type="entry name" value="P-loop containing nucleoside triphosphate hydrolases"/>
    <property type="match status" value="1"/>
</dbReference>
<evidence type="ECO:0000313" key="9">
    <source>
        <dbReference type="Proteomes" id="UP001329825"/>
    </source>
</evidence>
<dbReference type="EC" id="2.7.4.3" evidence="7"/>
<keyword evidence="1 7" id="KW-0690">Ribosome biogenesis</keyword>
<comment type="catalytic activity">
    <reaction evidence="7">
        <text>ATP + H2O = ADP + phosphate + H(+)</text>
        <dbReference type="Rhea" id="RHEA:13065"/>
        <dbReference type="ChEBI" id="CHEBI:15377"/>
        <dbReference type="ChEBI" id="CHEBI:15378"/>
        <dbReference type="ChEBI" id="CHEBI:30616"/>
        <dbReference type="ChEBI" id="CHEBI:43474"/>
        <dbReference type="ChEBI" id="CHEBI:456216"/>
    </reaction>
</comment>
<evidence type="ECO:0000256" key="4">
    <source>
        <dbReference type="ARBA" id="ARBA00022741"/>
    </source>
</evidence>
<keyword evidence="3 7" id="KW-0808">Transferase</keyword>
<comment type="subcellular location">
    <subcellularLocation>
        <location evidence="7">Cytoplasm</location>
    </subcellularLocation>
    <subcellularLocation>
        <location evidence="7">Nucleus</location>
    </subcellularLocation>
</comment>
<feature type="region of interest" description="NMPbind" evidence="7">
    <location>
        <begin position="44"/>
        <end position="67"/>
    </location>
</feature>
<dbReference type="GeneID" id="87954563"/>
<dbReference type="RefSeq" id="XP_062790229.1">
    <property type="nucleotide sequence ID" value="XM_062934178.1"/>
</dbReference>
<dbReference type="InterPro" id="IPR020618">
    <property type="entry name" value="Adenyl_kinase_AK6"/>
</dbReference>
<feature type="binding site" evidence="7">
    <location>
        <position position="23"/>
    </location>
    <ligand>
        <name>ATP</name>
        <dbReference type="ChEBI" id="CHEBI:30616"/>
    </ligand>
</feature>
<dbReference type="Proteomes" id="UP001329825">
    <property type="component" value="Chromosome 3"/>
</dbReference>
<evidence type="ECO:0000256" key="3">
    <source>
        <dbReference type="ARBA" id="ARBA00022679"/>
    </source>
</evidence>
<gene>
    <name evidence="8" type="ORF">IL334_002432</name>
</gene>
<comment type="caution">
    <text evidence="7">Lacks conserved residue(s) required for the propagation of feature annotation.</text>
</comment>
<accession>A0ABZ1CW19</accession>
<dbReference type="Gene3D" id="3.40.50.300">
    <property type="entry name" value="P-loop containing nucleotide triphosphate hydrolases"/>
    <property type="match status" value="1"/>
</dbReference>
<evidence type="ECO:0000256" key="2">
    <source>
        <dbReference type="ARBA" id="ARBA00022552"/>
    </source>
</evidence>
<keyword evidence="9" id="KW-1185">Reference proteome</keyword>
<keyword evidence="7" id="KW-0963">Cytoplasm</keyword>
<feature type="binding site" evidence="7">
    <location>
        <position position="21"/>
    </location>
    <ligand>
        <name>ATP</name>
        <dbReference type="ChEBI" id="CHEBI:30616"/>
    </ligand>
</feature>
<evidence type="ECO:0000256" key="6">
    <source>
        <dbReference type="ARBA" id="ARBA00022840"/>
    </source>
</evidence>
<keyword evidence="7" id="KW-0539">Nucleus</keyword>
<dbReference type="Pfam" id="PF13238">
    <property type="entry name" value="AAA_18"/>
    <property type="match status" value="1"/>
</dbReference>
<keyword evidence="6 7" id="KW-0067">ATP-binding</keyword>
<organism evidence="8 9">
    <name type="scientific">Kwoniella shivajii</name>
    <dbReference type="NCBI Taxonomy" id="564305"/>
    <lineage>
        <taxon>Eukaryota</taxon>
        <taxon>Fungi</taxon>
        <taxon>Dikarya</taxon>
        <taxon>Basidiomycota</taxon>
        <taxon>Agaricomycotina</taxon>
        <taxon>Tremellomycetes</taxon>
        <taxon>Tremellales</taxon>
        <taxon>Cryptococcaceae</taxon>
        <taxon>Kwoniella</taxon>
    </lineage>
</organism>
<evidence type="ECO:0000256" key="7">
    <source>
        <dbReference type="HAMAP-Rule" id="MF_03173"/>
    </source>
</evidence>
<comment type="subunit">
    <text evidence="7">Interacts with small ribosomal subunit protein uS11. Not a structural component of 43S pre-ribosomes, but transiently interacts with them by binding to uS11.</text>
</comment>
<name>A0ABZ1CW19_9TREE</name>
<evidence type="ECO:0000256" key="1">
    <source>
        <dbReference type="ARBA" id="ARBA00022517"/>
    </source>
</evidence>
<comment type="function">
    <text evidence="7">Broad-specificity nucleoside monophosphate (NMP) kinase that catalyzes the reversible transfer of the terminal phosphate group between nucleoside triphosphates and monophosphates. Has also ATPase activity. Involved in the late cytoplasmic maturation steps of the 40S ribosomal particles, specifically 18S rRNA maturation. While NMP activity is not required for ribosome maturation, ATPase activity is. Associates transiently with small ribosomal subunit protein uS11. ATP hydrolysis breaks the interaction with uS11. May temporarily remove uS11 from the ribosome to enable a conformational change of the ribosomal RNA that is needed for the final maturation step of the small ribosomal subunit. Its NMP activity may have a role in nuclear energy homeostasis.</text>
</comment>
<feature type="binding site" evidence="7">
    <location>
        <position position="22"/>
    </location>
    <ligand>
        <name>ATP</name>
        <dbReference type="ChEBI" id="CHEBI:30616"/>
    </ligand>
</feature>
<feature type="binding site" evidence="7">
    <location>
        <position position="126"/>
    </location>
    <ligand>
        <name>ATP</name>
        <dbReference type="ChEBI" id="CHEBI:30616"/>
    </ligand>
</feature>
<evidence type="ECO:0000313" key="8">
    <source>
        <dbReference type="EMBL" id="WRT65489.1"/>
    </source>
</evidence>
<dbReference type="InterPro" id="IPR027417">
    <property type="entry name" value="P-loop_NTPase"/>
</dbReference>
<keyword evidence="5 7" id="KW-0418">Kinase</keyword>
<keyword evidence="2 7" id="KW-0698">rRNA processing</keyword>
<feature type="region of interest" description="LID" evidence="7">
    <location>
        <begin position="125"/>
        <end position="135"/>
    </location>
</feature>
<reference evidence="8 9" key="1">
    <citation type="submission" date="2024-01" db="EMBL/GenBank/DDBJ databases">
        <title>Comparative genomics of Cryptococcus and Kwoniella reveals pathogenesis evolution and contrasting modes of karyotype evolution via chromosome fusion or intercentromeric recombination.</title>
        <authorList>
            <person name="Coelho M.A."/>
            <person name="David-Palma M."/>
            <person name="Shea T."/>
            <person name="Bowers K."/>
            <person name="McGinley-Smith S."/>
            <person name="Mohammad A.W."/>
            <person name="Gnirke A."/>
            <person name="Yurkov A.M."/>
            <person name="Nowrousian M."/>
            <person name="Sun S."/>
            <person name="Cuomo C.A."/>
            <person name="Heitman J."/>
        </authorList>
    </citation>
    <scope>NUCLEOTIDE SEQUENCE [LARGE SCALE GENOMIC DNA]</scope>
    <source>
        <strain evidence="8">CBS 11374</strain>
    </source>
</reference>
<proteinExistence type="inferred from homology"/>
<protein>
    <recommendedName>
        <fullName evidence="7">Adenylate kinase isoenzyme 6 homolog</fullName>
        <shortName evidence="7">AK6</shortName>
        <ecNumber evidence="7">2.7.4.3</ecNumber>
    </recommendedName>
    <alternativeName>
        <fullName evidence="7">Dual activity adenylate kinase/ATPase</fullName>
        <shortName evidence="7">AK/ATPase</shortName>
    </alternativeName>
</protein>
<dbReference type="PANTHER" id="PTHR12595">
    <property type="entry name" value="POS9-ACTIVATING FACTOR FAP7-RELATED"/>
    <property type="match status" value="1"/>
</dbReference>
<comment type="catalytic activity">
    <reaction evidence="7">
        <text>AMP + ATP = 2 ADP</text>
        <dbReference type="Rhea" id="RHEA:12973"/>
        <dbReference type="ChEBI" id="CHEBI:30616"/>
        <dbReference type="ChEBI" id="CHEBI:456215"/>
        <dbReference type="ChEBI" id="CHEBI:456216"/>
        <dbReference type="EC" id="2.7.4.3"/>
    </reaction>
</comment>
<feature type="binding site" evidence="7">
    <location>
        <position position="19"/>
    </location>
    <ligand>
        <name>ATP</name>
        <dbReference type="ChEBI" id="CHEBI:30616"/>
    </ligand>
</feature>
<evidence type="ECO:0000256" key="5">
    <source>
        <dbReference type="ARBA" id="ARBA00022777"/>
    </source>
</evidence>
<dbReference type="PANTHER" id="PTHR12595:SF0">
    <property type="entry name" value="ADENYLATE KINASE ISOENZYME 6"/>
    <property type="match status" value="1"/>
</dbReference>
<comment type="similarity">
    <text evidence="7">Belongs to the adenylate kinase family. AK6 subfamily.</text>
</comment>